<feature type="chain" id="PRO_5047125529" evidence="1">
    <location>
        <begin position="20"/>
        <end position="203"/>
    </location>
</feature>
<dbReference type="Proteomes" id="UP001165089">
    <property type="component" value="Unassembled WGS sequence"/>
</dbReference>
<dbReference type="EMBL" id="BSDD01000002">
    <property type="protein sequence ID" value="GLH69713.1"/>
    <property type="molecule type" value="Genomic_DNA"/>
</dbReference>
<feature type="signal peptide" evidence="1">
    <location>
        <begin position="1"/>
        <end position="19"/>
    </location>
</feature>
<proteinExistence type="predicted"/>
<organism evidence="2 3">
    <name type="scientific">Geothrix rubra</name>
    <dbReference type="NCBI Taxonomy" id="2927977"/>
    <lineage>
        <taxon>Bacteria</taxon>
        <taxon>Pseudomonadati</taxon>
        <taxon>Acidobacteriota</taxon>
        <taxon>Holophagae</taxon>
        <taxon>Holophagales</taxon>
        <taxon>Holophagaceae</taxon>
        <taxon>Geothrix</taxon>
    </lineage>
</organism>
<comment type="caution">
    <text evidence="2">The sequence shown here is derived from an EMBL/GenBank/DDBJ whole genome shotgun (WGS) entry which is preliminary data.</text>
</comment>
<accession>A0ABQ5Q4T8</accession>
<protein>
    <submittedName>
        <fullName evidence="2">Uncharacterized protein</fullName>
    </submittedName>
</protein>
<evidence type="ECO:0000256" key="1">
    <source>
        <dbReference type="SAM" id="SignalP"/>
    </source>
</evidence>
<name>A0ABQ5Q4T8_9BACT</name>
<dbReference type="PROSITE" id="PS51257">
    <property type="entry name" value="PROKAR_LIPOPROTEIN"/>
    <property type="match status" value="1"/>
</dbReference>
<keyword evidence="1" id="KW-0732">Signal</keyword>
<reference evidence="2 3" key="1">
    <citation type="journal article" date="2023" name="Antonie Van Leeuwenhoek">
        <title>Mesoterricola silvestris gen. nov., sp. nov., Mesoterricola sediminis sp. nov., Geothrix oryzae sp. nov., Geothrix edaphica sp. nov., Geothrix rubra sp. nov., and Geothrix limicola sp. nov., six novel members of Acidobacteriota isolated from soils.</title>
        <authorList>
            <person name="Itoh H."/>
            <person name="Sugisawa Y."/>
            <person name="Mise K."/>
            <person name="Xu Z."/>
            <person name="Kuniyasu M."/>
            <person name="Ushijima N."/>
            <person name="Kawano K."/>
            <person name="Kobayashi E."/>
            <person name="Shiratori Y."/>
            <person name="Masuda Y."/>
            <person name="Senoo K."/>
        </authorList>
    </citation>
    <scope>NUCLEOTIDE SEQUENCE [LARGE SCALE GENOMIC DNA]</scope>
    <source>
        <strain evidence="2 3">Red803</strain>
    </source>
</reference>
<evidence type="ECO:0000313" key="2">
    <source>
        <dbReference type="EMBL" id="GLH69713.1"/>
    </source>
</evidence>
<gene>
    <name evidence="2" type="ORF">GETHPA_12460</name>
</gene>
<evidence type="ECO:0000313" key="3">
    <source>
        <dbReference type="Proteomes" id="UP001165089"/>
    </source>
</evidence>
<sequence length="203" mass="22055">MRRSMLLPLTALVMAPVFIGCGSNIPTTPPPAAKEPYDLLQNLRYLAVRKDFPQAALIAPITPDVVFPSAMQLHKAAKQMGLTLTPEELKGLGIDEKLAAKLDDLPGSGTDDYSIKDARLAFNAGIYRLLKGLTPKSWEKIDSMGITDNQAGRQFGSQTTVKDMTLGFGGQKIMTVSCLKKPDGSWGISFIRYEVGLQGIKQD</sequence>
<keyword evidence="3" id="KW-1185">Reference proteome</keyword>